<evidence type="ECO:0000313" key="4">
    <source>
        <dbReference type="Proteomes" id="UP001293254"/>
    </source>
</evidence>
<sequence>MDSGSSSHMTVNSEVFIRLHRSAKTRIKMVDGMICHIEGKEVIKLNSGEGSYIRDVLYVSDLGSNLLSVGQLLREGYSLLFENLSCIVFTDKTKKNLLLKVPMLRNNMFPLVISDEKNALPTSLEDGNWLWHHRYGHLNSKSLSLLSNQNLVNGLPIIRHIDAINEAIIQDDDEFTNQKVVQSVAWCYAMDDERKALKNNKTGEFGQLAKGK</sequence>
<reference evidence="3" key="1">
    <citation type="submission" date="2020-06" db="EMBL/GenBank/DDBJ databases">
        <authorList>
            <person name="Li T."/>
            <person name="Hu X."/>
            <person name="Zhang T."/>
            <person name="Song X."/>
            <person name="Zhang H."/>
            <person name="Dai N."/>
            <person name="Sheng W."/>
            <person name="Hou X."/>
            <person name="Wei L."/>
        </authorList>
    </citation>
    <scope>NUCLEOTIDE SEQUENCE</scope>
    <source>
        <strain evidence="3">3651</strain>
        <tissue evidence="3">Leaf</tissue>
    </source>
</reference>
<evidence type="ECO:0000259" key="1">
    <source>
        <dbReference type="Pfam" id="PF13976"/>
    </source>
</evidence>
<evidence type="ECO:0000259" key="2">
    <source>
        <dbReference type="Pfam" id="PF22936"/>
    </source>
</evidence>
<feature type="domain" description="Retrovirus-related Pol polyprotein from transposon TNT 1-94-like beta-barrel" evidence="2">
    <location>
        <begin position="1"/>
        <end position="77"/>
    </location>
</feature>
<keyword evidence="4" id="KW-1185">Reference proteome</keyword>
<organism evidence="3 4">
    <name type="scientific">Sesamum alatum</name>
    <dbReference type="NCBI Taxonomy" id="300844"/>
    <lineage>
        <taxon>Eukaryota</taxon>
        <taxon>Viridiplantae</taxon>
        <taxon>Streptophyta</taxon>
        <taxon>Embryophyta</taxon>
        <taxon>Tracheophyta</taxon>
        <taxon>Spermatophyta</taxon>
        <taxon>Magnoliopsida</taxon>
        <taxon>eudicotyledons</taxon>
        <taxon>Gunneridae</taxon>
        <taxon>Pentapetalae</taxon>
        <taxon>asterids</taxon>
        <taxon>lamiids</taxon>
        <taxon>Lamiales</taxon>
        <taxon>Pedaliaceae</taxon>
        <taxon>Sesamum</taxon>
    </lineage>
</organism>
<protein>
    <recommendedName>
        <fullName evidence="5">GAG-pre-integrase domain-containing protein</fullName>
    </recommendedName>
</protein>
<reference evidence="3" key="2">
    <citation type="journal article" date="2024" name="Plant">
        <title>Genomic evolution and insights into agronomic trait innovations of Sesamum species.</title>
        <authorList>
            <person name="Miao H."/>
            <person name="Wang L."/>
            <person name="Qu L."/>
            <person name="Liu H."/>
            <person name="Sun Y."/>
            <person name="Le M."/>
            <person name="Wang Q."/>
            <person name="Wei S."/>
            <person name="Zheng Y."/>
            <person name="Lin W."/>
            <person name="Duan Y."/>
            <person name="Cao H."/>
            <person name="Xiong S."/>
            <person name="Wang X."/>
            <person name="Wei L."/>
            <person name="Li C."/>
            <person name="Ma Q."/>
            <person name="Ju M."/>
            <person name="Zhao R."/>
            <person name="Li G."/>
            <person name="Mu C."/>
            <person name="Tian Q."/>
            <person name="Mei H."/>
            <person name="Zhang T."/>
            <person name="Gao T."/>
            <person name="Zhang H."/>
        </authorList>
    </citation>
    <scope>NUCLEOTIDE SEQUENCE</scope>
    <source>
        <strain evidence="3">3651</strain>
    </source>
</reference>
<dbReference type="AlphaFoldDB" id="A0AAE1XS52"/>
<evidence type="ECO:0008006" key="5">
    <source>
        <dbReference type="Google" id="ProtNLM"/>
    </source>
</evidence>
<gene>
    <name evidence="3" type="ORF">Salat_2536900</name>
</gene>
<proteinExistence type="predicted"/>
<comment type="caution">
    <text evidence="3">The sequence shown here is derived from an EMBL/GenBank/DDBJ whole genome shotgun (WGS) entry which is preliminary data.</text>
</comment>
<dbReference type="Proteomes" id="UP001293254">
    <property type="component" value="Unassembled WGS sequence"/>
</dbReference>
<evidence type="ECO:0000313" key="3">
    <source>
        <dbReference type="EMBL" id="KAK4417114.1"/>
    </source>
</evidence>
<dbReference type="InterPro" id="IPR025724">
    <property type="entry name" value="GAG-pre-integrase_dom"/>
</dbReference>
<feature type="domain" description="GAG-pre-integrase" evidence="1">
    <location>
        <begin position="123"/>
        <end position="157"/>
    </location>
</feature>
<accession>A0AAE1XS52</accession>
<dbReference type="InterPro" id="IPR054722">
    <property type="entry name" value="PolX-like_BBD"/>
</dbReference>
<dbReference type="Pfam" id="PF22936">
    <property type="entry name" value="Pol_BBD"/>
    <property type="match status" value="1"/>
</dbReference>
<dbReference type="Pfam" id="PF13976">
    <property type="entry name" value="gag_pre-integrs"/>
    <property type="match status" value="1"/>
</dbReference>
<dbReference type="EMBL" id="JACGWO010000010">
    <property type="protein sequence ID" value="KAK4417114.1"/>
    <property type="molecule type" value="Genomic_DNA"/>
</dbReference>
<name>A0AAE1XS52_9LAMI</name>